<feature type="region of interest" description="Disordered" evidence="1">
    <location>
        <begin position="12"/>
        <end position="79"/>
    </location>
</feature>
<accession>A0A834X9E5</accession>
<dbReference type="AlphaFoldDB" id="A0A834X9E5"/>
<keyword evidence="3" id="KW-1185">Reference proteome</keyword>
<dbReference type="Proteomes" id="UP000634136">
    <property type="component" value="Unassembled WGS sequence"/>
</dbReference>
<evidence type="ECO:0000313" key="3">
    <source>
        <dbReference type="Proteomes" id="UP000634136"/>
    </source>
</evidence>
<protein>
    <submittedName>
        <fullName evidence="2">Uncharacterized protein</fullName>
    </submittedName>
</protein>
<reference evidence="2" key="1">
    <citation type="submission" date="2020-09" db="EMBL/GenBank/DDBJ databases">
        <title>Genome-Enabled Discovery of Anthraquinone Biosynthesis in Senna tora.</title>
        <authorList>
            <person name="Kang S.-H."/>
            <person name="Pandey R.P."/>
            <person name="Lee C.-M."/>
            <person name="Sim J.-S."/>
            <person name="Jeong J.-T."/>
            <person name="Choi B.-S."/>
            <person name="Jung M."/>
            <person name="Ginzburg D."/>
            <person name="Zhao K."/>
            <person name="Won S.Y."/>
            <person name="Oh T.-J."/>
            <person name="Yu Y."/>
            <person name="Kim N.-H."/>
            <person name="Lee O.R."/>
            <person name="Lee T.-H."/>
            <person name="Bashyal P."/>
            <person name="Kim T.-S."/>
            <person name="Lee W.-H."/>
            <person name="Kawkins C."/>
            <person name="Kim C.-K."/>
            <person name="Kim J.S."/>
            <person name="Ahn B.O."/>
            <person name="Rhee S.Y."/>
            <person name="Sohng J.K."/>
        </authorList>
    </citation>
    <scope>NUCLEOTIDE SEQUENCE</scope>
    <source>
        <tissue evidence="2">Leaf</tissue>
    </source>
</reference>
<feature type="compositionally biased region" description="Polar residues" evidence="1">
    <location>
        <begin position="69"/>
        <end position="79"/>
    </location>
</feature>
<feature type="compositionally biased region" description="Basic and acidic residues" evidence="1">
    <location>
        <begin position="22"/>
        <end position="44"/>
    </location>
</feature>
<proteinExistence type="predicted"/>
<comment type="caution">
    <text evidence="2">The sequence shown here is derived from an EMBL/GenBank/DDBJ whole genome shotgun (WGS) entry which is preliminary data.</text>
</comment>
<name>A0A834X9E5_9FABA</name>
<evidence type="ECO:0000313" key="2">
    <source>
        <dbReference type="EMBL" id="KAF7840228.1"/>
    </source>
</evidence>
<dbReference type="EMBL" id="JAAIUW010000003">
    <property type="protein sequence ID" value="KAF7840228.1"/>
    <property type="molecule type" value="Genomic_DNA"/>
</dbReference>
<evidence type="ECO:0000256" key="1">
    <source>
        <dbReference type="SAM" id="MobiDB-lite"/>
    </source>
</evidence>
<organism evidence="2 3">
    <name type="scientific">Senna tora</name>
    <dbReference type="NCBI Taxonomy" id="362788"/>
    <lineage>
        <taxon>Eukaryota</taxon>
        <taxon>Viridiplantae</taxon>
        <taxon>Streptophyta</taxon>
        <taxon>Embryophyta</taxon>
        <taxon>Tracheophyta</taxon>
        <taxon>Spermatophyta</taxon>
        <taxon>Magnoliopsida</taxon>
        <taxon>eudicotyledons</taxon>
        <taxon>Gunneridae</taxon>
        <taxon>Pentapetalae</taxon>
        <taxon>rosids</taxon>
        <taxon>fabids</taxon>
        <taxon>Fabales</taxon>
        <taxon>Fabaceae</taxon>
        <taxon>Caesalpinioideae</taxon>
        <taxon>Cassia clade</taxon>
        <taxon>Senna</taxon>
    </lineage>
</organism>
<gene>
    <name evidence="2" type="ORF">G2W53_008710</name>
</gene>
<sequence>MVVAAVRIETKAKKAAAVDSGGRSERENQKSSLESEREGKKKAGEISNLIRATTMKYRDKFSTPEHPSLPSTILQMRSK</sequence>